<proteinExistence type="inferred from homology"/>
<dbReference type="GO" id="GO:0032258">
    <property type="term" value="P:cytoplasm to vacuole targeting by the Cvt pathway"/>
    <property type="evidence" value="ECO:0007669"/>
    <property type="project" value="EnsemblFungi"/>
</dbReference>
<dbReference type="GO" id="GO:0140355">
    <property type="term" value="F:cargo receptor ligand activity"/>
    <property type="evidence" value="ECO:0007669"/>
    <property type="project" value="EnsemblFungi"/>
</dbReference>
<evidence type="ECO:0000256" key="2">
    <source>
        <dbReference type="ARBA" id="ARBA00006910"/>
    </source>
</evidence>
<dbReference type="GO" id="GO:0006995">
    <property type="term" value="P:cellular response to nitrogen starvation"/>
    <property type="evidence" value="ECO:0007669"/>
    <property type="project" value="TreeGrafter"/>
</dbReference>
<dbReference type="InterPro" id="IPR042527">
    <property type="entry name" value="Atg5_UblA_dom_sf"/>
</dbReference>
<dbReference type="GO" id="GO:0061908">
    <property type="term" value="C:phagophore"/>
    <property type="evidence" value="ECO:0007669"/>
    <property type="project" value="EnsemblFungi"/>
</dbReference>
<dbReference type="GO" id="GO:0019776">
    <property type="term" value="F:Atg8-family ligase activity"/>
    <property type="evidence" value="ECO:0007669"/>
    <property type="project" value="EnsemblFungi"/>
</dbReference>
<evidence type="ECO:0000256" key="3">
    <source>
        <dbReference type="ARBA" id="ARBA00022499"/>
    </source>
</evidence>
<evidence type="ECO:0000313" key="11">
    <source>
        <dbReference type="EMBL" id="CCE89944.1"/>
    </source>
</evidence>
<feature type="domain" description="Autophagy protein ATG5 UblB" evidence="8">
    <location>
        <begin position="199"/>
        <end position="282"/>
    </location>
</feature>
<dbReference type="GO" id="GO:0120095">
    <property type="term" value="C:vacuole-isolation membrane contact site"/>
    <property type="evidence" value="ECO:0007669"/>
    <property type="project" value="EnsemblFungi"/>
</dbReference>
<dbReference type="GO" id="GO:0008047">
    <property type="term" value="F:enzyme activator activity"/>
    <property type="evidence" value="ECO:0007669"/>
    <property type="project" value="EnsemblFungi"/>
</dbReference>
<dbReference type="GO" id="GO:0005829">
    <property type="term" value="C:cytosol"/>
    <property type="evidence" value="ECO:0007669"/>
    <property type="project" value="EnsemblFungi"/>
</dbReference>
<dbReference type="InterPro" id="IPR048939">
    <property type="entry name" value="ATG5_UblA"/>
</dbReference>
<dbReference type="GO" id="GO:0005776">
    <property type="term" value="C:autophagosome"/>
    <property type="evidence" value="ECO:0007669"/>
    <property type="project" value="EnsemblFungi"/>
</dbReference>
<feature type="domain" description="Autophagy protein ATG5 alpha-helical bundle region" evidence="9">
    <location>
        <begin position="137"/>
        <end position="193"/>
    </location>
</feature>
<comment type="subunit">
    <text evidence="7">Conjugated with ATG12.</text>
</comment>
<evidence type="ECO:0000313" key="12">
    <source>
        <dbReference type="Proteomes" id="UP000005627"/>
    </source>
</evidence>
<dbReference type="OrthoDB" id="272162at2759"/>
<dbReference type="GO" id="GO:0051365">
    <property type="term" value="P:cellular response to potassium ion starvation"/>
    <property type="evidence" value="ECO:0007669"/>
    <property type="project" value="EnsemblFungi"/>
</dbReference>
<reference evidence="11 12" key="1">
    <citation type="journal article" date="2011" name="Proc. Natl. Acad. Sci. U.S.A.">
        <title>Evolutionary erosion of yeast sex chromosomes by mating-type switching accidents.</title>
        <authorList>
            <person name="Gordon J.L."/>
            <person name="Armisen D."/>
            <person name="Proux-Wera E."/>
            <person name="Oheigeartaigh S.S."/>
            <person name="Byrne K.P."/>
            <person name="Wolfe K.H."/>
        </authorList>
    </citation>
    <scope>NUCLEOTIDE SEQUENCE [LARGE SCALE GENOMIC DNA]</scope>
    <source>
        <strain evidence="12">ATCC 10662 / CBS 1146 / NBRC 0425 / NCYC 2629 / NRRL Y-866</strain>
    </source>
</reference>
<evidence type="ECO:0000256" key="5">
    <source>
        <dbReference type="ARBA" id="ARBA00022927"/>
    </source>
</evidence>
<keyword evidence="5" id="KW-0653">Protein transport</keyword>
<evidence type="ECO:0000256" key="6">
    <source>
        <dbReference type="ARBA" id="ARBA00023006"/>
    </source>
</evidence>
<dbReference type="InterPro" id="IPR042526">
    <property type="entry name" value="Atg5_HR"/>
</dbReference>
<dbReference type="HOGENOM" id="CLU_051894_2_0_1"/>
<evidence type="ECO:0000259" key="10">
    <source>
        <dbReference type="Pfam" id="PF20638"/>
    </source>
</evidence>
<dbReference type="Pfam" id="PF20638">
    <property type="entry name" value="ATG5_UblA"/>
    <property type="match status" value="1"/>
</dbReference>
<comment type="similarity">
    <text evidence="2 7">Belongs to the ATG5 family.</text>
</comment>
<dbReference type="Gene3D" id="1.10.246.190">
    <property type="entry name" value="Autophagy protein Apg5, helix rich domain"/>
    <property type="match status" value="1"/>
</dbReference>
<dbReference type="GO" id="GO:0044233">
    <property type="term" value="C:mitochondria-associated endoplasmic reticulum membrane contact site"/>
    <property type="evidence" value="ECO:0007669"/>
    <property type="project" value="TreeGrafter"/>
</dbReference>
<comment type="subcellular location">
    <subcellularLocation>
        <location evidence="1 7">Preautophagosomal structure membrane</location>
        <topology evidence="1 7">Peripheral membrane protein</topology>
    </subcellularLocation>
</comment>
<keyword evidence="6 7" id="KW-0072">Autophagy</keyword>
<dbReference type="InterPro" id="IPR048940">
    <property type="entry name" value="ATG5_HBR"/>
</dbReference>
<dbReference type="eggNOG" id="KOG2976">
    <property type="taxonomic scope" value="Eukaryota"/>
</dbReference>
<evidence type="ECO:0000256" key="1">
    <source>
        <dbReference type="ARBA" id="ARBA00004623"/>
    </source>
</evidence>
<keyword evidence="7" id="KW-0813">Transport</keyword>
<keyword evidence="7" id="KW-0472">Membrane</keyword>
<feature type="domain" description="Autophagy protein ATG5 UblA" evidence="10">
    <location>
        <begin position="10"/>
        <end position="108"/>
    </location>
</feature>
<dbReference type="GO" id="GO:0034274">
    <property type="term" value="C:Atg12-Atg5-Atg16 complex"/>
    <property type="evidence" value="ECO:0007669"/>
    <property type="project" value="EnsemblFungi"/>
</dbReference>
<keyword evidence="3 7" id="KW-1017">Isopeptide bond</keyword>
<dbReference type="EMBL" id="HE616742">
    <property type="protein sequence ID" value="CCE89944.1"/>
    <property type="molecule type" value="Genomic_DNA"/>
</dbReference>
<accession>G8ZMV0</accession>
<dbReference type="InterPro" id="IPR048318">
    <property type="entry name" value="ATG5_UblB"/>
</dbReference>
<dbReference type="GO" id="GO:0034045">
    <property type="term" value="C:phagophore assembly site membrane"/>
    <property type="evidence" value="ECO:0007669"/>
    <property type="project" value="UniProtKB-SubCell"/>
</dbReference>
<evidence type="ECO:0000259" key="9">
    <source>
        <dbReference type="Pfam" id="PF20637"/>
    </source>
</evidence>
<dbReference type="Gene3D" id="3.10.20.90">
    <property type="entry name" value="Phosphatidylinositol 3-kinase Catalytic Subunit, Chain A, domain 1"/>
    <property type="match status" value="1"/>
</dbReference>
<comment type="function">
    <text evidence="7">Involved in cytoplasm to vacuole transport (Cvt) and autophagic vesicle formation.</text>
</comment>
<name>G8ZMV0_TORDE</name>
<dbReference type="Proteomes" id="UP000005627">
    <property type="component" value="Chromosome 1"/>
</dbReference>
<dbReference type="PANTHER" id="PTHR13040:SF2">
    <property type="entry name" value="AUTOPHAGY PROTEIN 5"/>
    <property type="match status" value="1"/>
</dbReference>
<dbReference type="FunCoup" id="G8ZMV0">
    <property type="interactions" value="380"/>
</dbReference>
<dbReference type="InterPro" id="IPR007239">
    <property type="entry name" value="Atg5"/>
</dbReference>
<dbReference type="STRING" id="1076872.G8ZMV0"/>
<dbReference type="PANTHER" id="PTHR13040">
    <property type="entry name" value="AUTOPHAGY PROTEIN 5"/>
    <property type="match status" value="1"/>
</dbReference>
<dbReference type="RefSeq" id="XP_003679155.1">
    <property type="nucleotide sequence ID" value="XM_003679107.1"/>
</dbReference>
<keyword evidence="4 7" id="KW-0832">Ubl conjugation</keyword>
<dbReference type="KEGG" id="tdl:TDEL_0A06120"/>
<dbReference type="GO" id="GO:0000423">
    <property type="term" value="P:mitophagy"/>
    <property type="evidence" value="ECO:0007669"/>
    <property type="project" value="EnsemblFungi"/>
</dbReference>
<dbReference type="Pfam" id="PF04106">
    <property type="entry name" value="ATG5_UblB"/>
    <property type="match status" value="1"/>
</dbReference>
<dbReference type="AlphaFoldDB" id="G8ZMV0"/>
<evidence type="ECO:0000256" key="7">
    <source>
        <dbReference type="RuleBase" id="RU361202"/>
    </source>
</evidence>
<keyword evidence="12" id="KW-1185">Reference proteome</keyword>
<dbReference type="GeneID" id="11502906"/>
<dbReference type="GO" id="GO:0034727">
    <property type="term" value="P:piecemeal microautophagy of the nucleus"/>
    <property type="evidence" value="ECO:0007669"/>
    <property type="project" value="EnsemblFungi"/>
</dbReference>
<protein>
    <recommendedName>
        <fullName evidence="7">Autophagy protein 5</fullName>
    </recommendedName>
</protein>
<dbReference type="Pfam" id="PF20637">
    <property type="entry name" value="ATG5_HBR"/>
    <property type="match status" value="1"/>
</dbReference>
<evidence type="ECO:0000256" key="4">
    <source>
        <dbReference type="ARBA" id="ARBA00022843"/>
    </source>
</evidence>
<gene>
    <name evidence="11" type="primary">TDEL0A06120</name>
    <name evidence="11" type="ORF">TDEL_0A06120</name>
</gene>
<evidence type="ECO:0000259" key="8">
    <source>
        <dbReference type="Pfam" id="PF04106"/>
    </source>
</evidence>
<dbReference type="Gene3D" id="3.10.20.620">
    <property type="match status" value="1"/>
</dbReference>
<organism evidence="11 12">
    <name type="scientific">Torulaspora delbrueckii</name>
    <name type="common">Yeast</name>
    <name type="synonym">Candida colliculosa</name>
    <dbReference type="NCBI Taxonomy" id="4950"/>
    <lineage>
        <taxon>Eukaryota</taxon>
        <taxon>Fungi</taxon>
        <taxon>Dikarya</taxon>
        <taxon>Ascomycota</taxon>
        <taxon>Saccharomycotina</taxon>
        <taxon>Saccharomycetes</taxon>
        <taxon>Saccharomycetales</taxon>
        <taxon>Saccharomycetaceae</taxon>
        <taxon>Torulaspora</taxon>
    </lineage>
</organism>
<dbReference type="InParanoid" id="G8ZMV0"/>
<sequence>MSINDIRQLVWQGALNVQITVKPTLLAVDESPKDCAVNLRIPRDIYLTCYLPAIINRVRDSLRVDLDDEEQHIWLEFENVPLYWNYPAGVLYDSMIGLNPSEREDKDAENSLEVWRLELAQGPKLPPGVIPLTGGLQQIRSYLMHQWKQACFILNGSSKQVMSLSMQESSRFWESVVTRDQENFIYVANKVIPFKPRFIPVIIHQTLPEVKLFQPVTVHSKDDGTRTKLIDLIQAQFPNLFQKDHVTLSKVVSNGIELPLTEDLYDLYNRLFSLDGFLHLSICLITDSEYAEEASK</sequence>